<sequence length="44" mass="5214">MNDAPEDLIIYEMHLCERQSVGFISISDNYRLHDRPGWFAMPNM</sequence>
<organism evidence="1 2">
    <name type="scientific">Leptospira noguchii serovar Autumnalis str. ZUN142</name>
    <dbReference type="NCBI Taxonomy" id="1085540"/>
    <lineage>
        <taxon>Bacteria</taxon>
        <taxon>Pseudomonadati</taxon>
        <taxon>Spirochaetota</taxon>
        <taxon>Spirochaetia</taxon>
        <taxon>Leptospirales</taxon>
        <taxon>Leptospiraceae</taxon>
        <taxon>Leptospira</taxon>
    </lineage>
</organism>
<evidence type="ECO:0000313" key="2">
    <source>
        <dbReference type="Proteomes" id="UP000012153"/>
    </source>
</evidence>
<reference evidence="1 2" key="1">
    <citation type="submission" date="2013-01" db="EMBL/GenBank/DDBJ databases">
        <authorList>
            <person name="Harkins D.M."/>
            <person name="Durkin A.S."/>
            <person name="Brinkac L.M."/>
            <person name="Haft D.H."/>
            <person name="Selengut J.D."/>
            <person name="Sanka R."/>
            <person name="DePew J."/>
            <person name="Purushe J."/>
            <person name="Matthias M.A."/>
            <person name="Vinetz J.M."/>
            <person name="Sutton G.G."/>
            <person name="Nierman W.C."/>
            <person name="Fouts D.E."/>
        </authorList>
    </citation>
    <scope>NUCLEOTIDE SEQUENCE [LARGE SCALE GENOMIC DNA]</scope>
    <source>
        <strain evidence="1 2">ZUN142</strain>
    </source>
</reference>
<evidence type="ECO:0000313" key="1">
    <source>
        <dbReference type="EMBL" id="EMO39475.1"/>
    </source>
</evidence>
<name>M6U4R2_9LEPT</name>
<comment type="caution">
    <text evidence="1">The sequence shown here is derived from an EMBL/GenBank/DDBJ whole genome shotgun (WGS) entry which is preliminary data.</text>
</comment>
<dbReference type="AlphaFoldDB" id="M6U4R2"/>
<proteinExistence type="predicted"/>
<accession>M6U4R2</accession>
<gene>
    <name evidence="1" type="ORF">LEP1GSC186_1138</name>
</gene>
<dbReference type="EMBL" id="AHOP02000054">
    <property type="protein sequence ID" value="EMO39475.1"/>
    <property type="molecule type" value="Genomic_DNA"/>
</dbReference>
<dbReference type="Proteomes" id="UP000012153">
    <property type="component" value="Unassembled WGS sequence"/>
</dbReference>
<protein>
    <submittedName>
        <fullName evidence="1">Uncharacterized protein</fullName>
    </submittedName>
</protein>